<feature type="transmembrane region" description="Helical" evidence="5">
    <location>
        <begin position="52"/>
        <end position="70"/>
    </location>
</feature>
<keyword evidence="4 5" id="KW-0472">Membrane</keyword>
<comment type="subcellular location">
    <subcellularLocation>
        <location evidence="1">Membrane</location>
    </subcellularLocation>
</comment>
<evidence type="ECO:0000256" key="1">
    <source>
        <dbReference type="ARBA" id="ARBA00004370"/>
    </source>
</evidence>
<protein>
    <submittedName>
        <fullName evidence="7">Sterol desaturase family protein</fullName>
    </submittedName>
</protein>
<reference evidence="7 8" key="1">
    <citation type="submission" date="2021-04" db="EMBL/GenBank/DDBJ databases">
        <authorList>
            <person name="Pira H."/>
            <person name="Risdian C."/>
            <person name="Wink J."/>
        </authorList>
    </citation>
    <scope>NUCLEOTIDE SEQUENCE [LARGE SCALE GENOMIC DNA]</scope>
    <source>
        <strain evidence="7 8">WHA3</strain>
    </source>
</reference>
<dbReference type="InterPro" id="IPR006694">
    <property type="entry name" value="Fatty_acid_hydroxylase"/>
</dbReference>
<dbReference type="PANTHER" id="PTHR11863">
    <property type="entry name" value="STEROL DESATURASE"/>
    <property type="match status" value="1"/>
</dbReference>
<gene>
    <name evidence="7" type="ORF">KCG44_13995</name>
</gene>
<dbReference type="Pfam" id="PF04116">
    <property type="entry name" value="FA_hydroxylase"/>
    <property type="match status" value="1"/>
</dbReference>
<evidence type="ECO:0000256" key="3">
    <source>
        <dbReference type="ARBA" id="ARBA00022989"/>
    </source>
</evidence>
<dbReference type="Proteomes" id="UP000722336">
    <property type="component" value="Unassembled WGS sequence"/>
</dbReference>
<sequence>MVSLLLLILGFTAIIALRYLTVSGAFAFVTSRARPGLHASARSRKQQRAERRWSLIAALCYAAPAALAFWTWREFGWTLVYTDIADYPLWYLPLSAFIYLFLHDTWFYWTHRAMHGRRLFPVMHKVHHDSRPPTAWAAMSFHWTESLSGAVLIPALVYVIPIHIGALGAVLAIATFFGVTNHLGWEMFPRRWLDGRFGDIMITASHHHRHHQKYNSNYGLYFRFWDQLCGTDEGLAHDFGKDERRARERT</sequence>
<dbReference type="RefSeq" id="WP_218446743.1">
    <property type="nucleotide sequence ID" value="NZ_JAGSPA010000006.1"/>
</dbReference>
<evidence type="ECO:0000313" key="8">
    <source>
        <dbReference type="Proteomes" id="UP000722336"/>
    </source>
</evidence>
<evidence type="ECO:0000259" key="6">
    <source>
        <dbReference type="Pfam" id="PF04116"/>
    </source>
</evidence>
<keyword evidence="3 5" id="KW-1133">Transmembrane helix</keyword>
<feature type="domain" description="Fatty acid hydroxylase" evidence="6">
    <location>
        <begin position="97"/>
        <end position="231"/>
    </location>
</feature>
<proteinExistence type="predicted"/>
<feature type="transmembrane region" description="Helical" evidence="5">
    <location>
        <begin position="90"/>
        <end position="109"/>
    </location>
</feature>
<feature type="transmembrane region" description="Helical" evidence="5">
    <location>
        <begin position="155"/>
        <end position="179"/>
    </location>
</feature>
<keyword evidence="8" id="KW-1185">Reference proteome</keyword>
<evidence type="ECO:0000313" key="7">
    <source>
        <dbReference type="EMBL" id="MBV7257893.1"/>
    </source>
</evidence>
<keyword evidence="2 5" id="KW-0812">Transmembrane</keyword>
<dbReference type="EMBL" id="JAGSPA010000006">
    <property type="protein sequence ID" value="MBV7257893.1"/>
    <property type="molecule type" value="Genomic_DNA"/>
</dbReference>
<comment type="caution">
    <text evidence="7">The sequence shown here is derived from an EMBL/GenBank/DDBJ whole genome shotgun (WGS) entry which is preliminary data.</text>
</comment>
<feature type="transmembrane region" description="Helical" evidence="5">
    <location>
        <begin position="6"/>
        <end position="31"/>
    </location>
</feature>
<evidence type="ECO:0000256" key="2">
    <source>
        <dbReference type="ARBA" id="ARBA00022692"/>
    </source>
</evidence>
<name>A0ABS6SHI9_9SPHN</name>
<organism evidence="7 8">
    <name type="scientific">Pacificimonas pallii</name>
    <dbReference type="NCBI Taxonomy" id="2827236"/>
    <lineage>
        <taxon>Bacteria</taxon>
        <taxon>Pseudomonadati</taxon>
        <taxon>Pseudomonadota</taxon>
        <taxon>Alphaproteobacteria</taxon>
        <taxon>Sphingomonadales</taxon>
        <taxon>Sphingosinicellaceae</taxon>
        <taxon>Pacificimonas</taxon>
    </lineage>
</organism>
<evidence type="ECO:0000256" key="4">
    <source>
        <dbReference type="ARBA" id="ARBA00023136"/>
    </source>
</evidence>
<accession>A0ABS6SHI9</accession>
<dbReference type="InterPro" id="IPR050307">
    <property type="entry name" value="Sterol_Desaturase_Related"/>
</dbReference>
<evidence type="ECO:0000256" key="5">
    <source>
        <dbReference type="SAM" id="Phobius"/>
    </source>
</evidence>